<protein>
    <submittedName>
        <fullName evidence="2">Uncharacterized protein</fullName>
    </submittedName>
</protein>
<accession>A0A5D1ZYQ0</accession>
<feature type="region of interest" description="Disordered" evidence="1">
    <location>
        <begin position="69"/>
        <end position="90"/>
    </location>
</feature>
<keyword evidence="3" id="KW-1185">Reference proteome</keyword>
<reference evidence="2 3" key="1">
    <citation type="submission" date="2019-06" db="EMBL/GenBank/DDBJ databases">
        <title>WGS assembly of Gossypium darwinii.</title>
        <authorList>
            <person name="Chen Z.J."/>
            <person name="Sreedasyam A."/>
            <person name="Ando A."/>
            <person name="Song Q."/>
            <person name="De L."/>
            <person name="Hulse-Kemp A."/>
            <person name="Ding M."/>
            <person name="Ye W."/>
            <person name="Kirkbride R."/>
            <person name="Jenkins J."/>
            <person name="Plott C."/>
            <person name="Lovell J."/>
            <person name="Lin Y.-M."/>
            <person name="Vaughn R."/>
            <person name="Liu B."/>
            <person name="Li W."/>
            <person name="Simpson S."/>
            <person name="Scheffler B."/>
            <person name="Saski C."/>
            <person name="Grover C."/>
            <person name="Hu G."/>
            <person name="Conover J."/>
            <person name="Carlson J."/>
            <person name="Shu S."/>
            <person name="Boston L."/>
            <person name="Williams M."/>
            <person name="Peterson D."/>
            <person name="Mcgee K."/>
            <person name="Jones D."/>
            <person name="Wendel J."/>
            <person name="Stelly D."/>
            <person name="Grimwood J."/>
            <person name="Schmutz J."/>
        </authorList>
    </citation>
    <scope>NUCLEOTIDE SEQUENCE [LARGE SCALE GENOMIC DNA]</scope>
    <source>
        <strain evidence="2">1808015.09</strain>
    </source>
</reference>
<feature type="compositionally biased region" description="Basic and acidic residues" evidence="1">
    <location>
        <begin position="72"/>
        <end position="83"/>
    </location>
</feature>
<dbReference type="EMBL" id="CM017713">
    <property type="protein sequence ID" value="TYG37754.1"/>
    <property type="molecule type" value="Genomic_DNA"/>
</dbReference>
<evidence type="ECO:0000313" key="2">
    <source>
        <dbReference type="EMBL" id="TYG37754.1"/>
    </source>
</evidence>
<proteinExistence type="predicted"/>
<dbReference type="Proteomes" id="UP000323506">
    <property type="component" value="Chromosome D13"/>
</dbReference>
<name>A0A5D1ZYQ0_GOSDA</name>
<gene>
    <name evidence="2" type="ORF">ES288_D13G166400v1</name>
</gene>
<evidence type="ECO:0000256" key="1">
    <source>
        <dbReference type="SAM" id="MobiDB-lite"/>
    </source>
</evidence>
<evidence type="ECO:0000313" key="3">
    <source>
        <dbReference type="Proteomes" id="UP000323506"/>
    </source>
</evidence>
<dbReference type="AlphaFoldDB" id="A0A5D1ZYQ0"/>
<sequence length="90" mass="10762">MEILAKLTTSKVILEYQWFKTFQQEATTATRGHSHLQDKQLFAPTEKFVRWNNFQELQFLWIIKEKKRPKLKGGEEKKEEKTPKPPCIKN</sequence>
<organism evidence="2 3">
    <name type="scientific">Gossypium darwinii</name>
    <name type="common">Darwin's cotton</name>
    <name type="synonym">Gossypium barbadense var. darwinii</name>
    <dbReference type="NCBI Taxonomy" id="34276"/>
    <lineage>
        <taxon>Eukaryota</taxon>
        <taxon>Viridiplantae</taxon>
        <taxon>Streptophyta</taxon>
        <taxon>Embryophyta</taxon>
        <taxon>Tracheophyta</taxon>
        <taxon>Spermatophyta</taxon>
        <taxon>Magnoliopsida</taxon>
        <taxon>eudicotyledons</taxon>
        <taxon>Gunneridae</taxon>
        <taxon>Pentapetalae</taxon>
        <taxon>rosids</taxon>
        <taxon>malvids</taxon>
        <taxon>Malvales</taxon>
        <taxon>Malvaceae</taxon>
        <taxon>Malvoideae</taxon>
        <taxon>Gossypium</taxon>
    </lineage>
</organism>